<evidence type="ECO:0000256" key="1">
    <source>
        <dbReference type="ARBA" id="ARBA00001282"/>
    </source>
</evidence>
<reference evidence="9" key="1">
    <citation type="journal article" date="2019" name="Int. J. Syst. Evol. Microbiol.">
        <title>The Global Catalogue of Microorganisms (GCM) 10K type strain sequencing project: providing services to taxonomists for standard genome sequencing and annotation.</title>
        <authorList>
            <consortium name="The Broad Institute Genomics Platform"/>
            <consortium name="The Broad Institute Genome Sequencing Center for Infectious Disease"/>
            <person name="Wu L."/>
            <person name="Ma J."/>
        </authorList>
    </citation>
    <scope>NUCLEOTIDE SEQUENCE [LARGE SCALE GENOMIC DNA]</scope>
    <source>
        <strain evidence="9">JCM 9687</strain>
    </source>
</reference>
<feature type="site" description="Positions MEP for the nucleophilic attack" evidence="7">
    <location>
        <position position="157"/>
    </location>
</feature>
<evidence type="ECO:0000313" key="9">
    <source>
        <dbReference type="Proteomes" id="UP001500483"/>
    </source>
</evidence>
<keyword evidence="5 7" id="KW-0548">Nucleotidyltransferase</keyword>
<dbReference type="PROSITE" id="PS01295">
    <property type="entry name" value="ISPD"/>
    <property type="match status" value="1"/>
</dbReference>
<evidence type="ECO:0000256" key="7">
    <source>
        <dbReference type="HAMAP-Rule" id="MF_00108"/>
    </source>
</evidence>
<name>A0ABP6RYP9_9PSEU</name>
<dbReference type="Gene3D" id="3.90.550.10">
    <property type="entry name" value="Spore Coat Polysaccharide Biosynthesis Protein SpsA, Chain A"/>
    <property type="match status" value="1"/>
</dbReference>
<evidence type="ECO:0000256" key="2">
    <source>
        <dbReference type="ARBA" id="ARBA00004787"/>
    </source>
</evidence>
<dbReference type="InterPro" id="IPR001228">
    <property type="entry name" value="IspD"/>
</dbReference>
<evidence type="ECO:0000256" key="3">
    <source>
        <dbReference type="ARBA" id="ARBA00009789"/>
    </source>
</evidence>
<evidence type="ECO:0000313" key="8">
    <source>
        <dbReference type="EMBL" id="GAA3363632.1"/>
    </source>
</evidence>
<accession>A0ABP6RYP9</accession>
<keyword evidence="9" id="KW-1185">Reference proteome</keyword>
<dbReference type="SUPFAM" id="SSF53448">
    <property type="entry name" value="Nucleotide-diphospho-sugar transferases"/>
    <property type="match status" value="1"/>
</dbReference>
<dbReference type="HAMAP" id="MF_00108">
    <property type="entry name" value="IspD"/>
    <property type="match status" value="1"/>
</dbReference>
<feature type="site" description="Positions MEP for the nucleophilic attack" evidence="7">
    <location>
        <position position="210"/>
    </location>
</feature>
<dbReference type="InterPro" id="IPR034683">
    <property type="entry name" value="IspD/TarI"/>
</dbReference>
<dbReference type="InterPro" id="IPR018294">
    <property type="entry name" value="ISPD_synthase_CS"/>
</dbReference>
<dbReference type="EC" id="2.7.7.60" evidence="7"/>
<protein>
    <recommendedName>
        <fullName evidence="7">2-C-methyl-D-erythritol 4-phosphate cytidylyltransferase</fullName>
        <ecNumber evidence="7">2.7.7.60</ecNumber>
    </recommendedName>
    <alternativeName>
        <fullName evidence="7">4-diphosphocytidyl-2C-methyl-D-erythritol synthase</fullName>
    </alternativeName>
    <alternativeName>
        <fullName evidence="7">MEP cytidylyltransferase</fullName>
        <shortName evidence="7">MCT</shortName>
    </alternativeName>
</protein>
<gene>
    <name evidence="7 8" type="primary">ispD</name>
    <name evidence="8" type="ORF">GCM10020366_56310</name>
</gene>
<evidence type="ECO:0000256" key="4">
    <source>
        <dbReference type="ARBA" id="ARBA00022679"/>
    </source>
</evidence>
<feature type="site" description="Transition state stabilizer" evidence="7">
    <location>
        <position position="22"/>
    </location>
</feature>
<dbReference type="InterPro" id="IPR050088">
    <property type="entry name" value="IspD/TarI_cytidylyltransf_bact"/>
</dbReference>
<keyword evidence="4 7" id="KW-0808">Transferase</keyword>
<dbReference type="GO" id="GO:0016779">
    <property type="term" value="F:nucleotidyltransferase activity"/>
    <property type="evidence" value="ECO:0007669"/>
    <property type="project" value="UniProtKB-KW"/>
</dbReference>
<comment type="function">
    <text evidence="7">Catalyzes the formation of 4-diphosphocytidyl-2-C-methyl-D-erythritol from CTP and 2-C-methyl-D-erythritol 4-phosphate (MEP).</text>
</comment>
<comment type="catalytic activity">
    <reaction evidence="1 7">
        <text>2-C-methyl-D-erythritol 4-phosphate + CTP + H(+) = 4-CDP-2-C-methyl-D-erythritol + diphosphate</text>
        <dbReference type="Rhea" id="RHEA:13429"/>
        <dbReference type="ChEBI" id="CHEBI:15378"/>
        <dbReference type="ChEBI" id="CHEBI:33019"/>
        <dbReference type="ChEBI" id="CHEBI:37563"/>
        <dbReference type="ChEBI" id="CHEBI:57823"/>
        <dbReference type="ChEBI" id="CHEBI:58262"/>
        <dbReference type="EC" id="2.7.7.60"/>
    </reaction>
</comment>
<proteinExistence type="inferred from homology"/>
<comment type="pathway">
    <text evidence="2 7">Isoprenoid biosynthesis; isopentenyl diphosphate biosynthesis via DXP pathway; isopentenyl diphosphate from 1-deoxy-D-xylulose 5-phosphate: step 2/6.</text>
</comment>
<dbReference type="CDD" id="cd02516">
    <property type="entry name" value="CDP-ME_synthetase"/>
    <property type="match status" value="1"/>
</dbReference>
<keyword evidence="6 7" id="KW-0414">Isoprene biosynthesis</keyword>
<dbReference type="PANTHER" id="PTHR32125:SF4">
    <property type="entry name" value="2-C-METHYL-D-ERYTHRITOL 4-PHOSPHATE CYTIDYLYLTRANSFERASE, CHLOROPLASTIC"/>
    <property type="match status" value="1"/>
</dbReference>
<feature type="site" description="Transition state stabilizer" evidence="7">
    <location>
        <position position="15"/>
    </location>
</feature>
<evidence type="ECO:0000256" key="5">
    <source>
        <dbReference type="ARBA" id="ARBA00022695"/>
    </source>
</evidence>
<dbReference type="NCBIfam" id="TIGR00453">
    <property type="entry name" value="ispD"/>
    <property type="match status" value="1"/>
</dbReference>
<dbReference type="PANTHER" id="PTHR32125">
    <property type="entry name" value="2-C-METHYL-D-ERYTHRITOL 4-PHOSPHATE CYTIDYLYLTRANSFERASE, CHLOROPLASTIC"/>
    <property type="match status" value="1"/>
</dbReference>
<dbReference type="RefSeq" id="WP_344930529.1">
    <property type="nucleotide sequence ID" value="NZ_BAAAYK010000038.1"/>
</dbReference>
<comment type="similarity">
    <text evidence="3 7">Belongs to the IspD/TarI cytidylyltransferase family. IspD subfamily.</text>
</comment>
<organism evidence="8 9">
    <name type="scientific">Saccharopolyspora gregorii</name>
    <dbReference type="NCBI Taxonomy" id="33914"/>
    <lineage>
        <taxon>Bacteria</taxon>
        <taxon>Bacillati</taxon>
        <taxon>Actinomycetota</taxon>
        <taxon>Actinomycetes</taxon>
        <taxon>Pseudonocardiales</taxon>
        <taxon>Pseudonocardiaceae</taxon>
        <taxon>Saccharopolyspora</taxon>
    </lineage>
</organism>
<evidence type="ECO:0000256" key="6">
    <source>
        <dbReference type="ARBA" id="ARBA00023229"/>
    </source>
</evidence>
<dbReference type="InterPro" id="IPR029044">
    <property type="entry name" value="Nucleotide-diphossugar_trans"/>
</dbReference>
<sequence>MTVVALVPAAGRGVRLGAGMPKALVQVAGRSLLVRAVGGLLDSGRVHHVVVAAPPDQVDVVERELGEFDAAAVHVVAGGADRTESVRLALAVTERAVPDADVVLVHDAARAFTPPAMIGAVVDAVLGGASAVIPVLPVADTIKQVDEAGAVTATVDRSPLRSVQTPQGFRPGVLRAAYDAAGDAATDDAGLVERAGGEVRTVPGHPNALKITTAFDLAVAESVLAVEPIGELR</sequence>
<dbReference type="Pfam" id="PF01128">
    <property type="entry name" value="IspD"/>
    <property type="match status" value="1"/>
</dbReference>
<dbReference type="EMBL" id="BAAAYK010000038">
    <property type="protein sequence ID" value="GAA3363632.1"/>
    <property type="molecule type" value="Genomic_DNA"/>
</dbReference>
<comment type="caution">
    <text evidence="8">The sequence shown here is derived from an EMBL/GenBank/DDBJ whole genome shotgun (WGS) entry which is preliminary data.</text>
</comment>
<dbReference type="Proteomes" id="UP001500483">
    <property type="component" value="Unassembled WGS sequence"/>
</dbReference>